<keyword evidence="4 6" id="KW-1133">Transmembrane helix</keyword>
<dbReference type="SUPFAM" id="SSF54523">
    <property type="entry name" value="Pili subunits"/>
    <property type="match status" value="1"/>
</dbReference>
<protein>
    <submittedName>
        <fullName evidence="7">Prepilin-type N-terminal cleavage/methylation domain-containing protein</fullName>
    </submittedName>
</protein>
<sequence length="151" mass="16168">MQNMKGVEIMIKIAKKQKGFTLVELLIVIAIIAVLAAVIAPVAVGALEKSKATAVVANVKSFQTAELTYYATEAKLPSDTQLEMNIKLESAADKTNAFKANGVEYKYTKGVLSFTVDNSKLTDLLKEAGFVDGDAVTAGYQIELNPGIPKK</sequence>
<dbReference type="InterPro" id="IPR012902">
    <property type="entry name" value="N_methyl_site"/>
</dbReference>
<dbReference type="PANTHER" id="PTHR30093">
    <property type="entry name" value="GENERAL SECRETION PATHWAY PROTEIN G"/>
    <property type="match status" value="1"/>
</dbReference>
<name>A0A941HPC3_9CLOT</name>
<dbReference type="AlphaFoldDB" id="A0A941HPC3"/>
<organism evidence="7 8">
    <name type="scientific">Proteiniclasticum sediminis</name>
    <dbReference type="NCBI Taxonomy" id="2804028"/>
    <lineage>
        <taxon>Bacteria</taxon>
        <taxon>Bacillati</taxon>
        <taxon>Bacillota</taxon>
        <taxon>Clostridia</taxon>
        <taxon>Eubacteriales</taxon>
        <taxon>Clostridiaceae</taxon>
        <taxon>Proteiniclasticum</taxon>
    </lineage>
</organism>
<evidence type="ECO:0000256" key="6">
    <source>
        <dbReference type="SAM" id="Phobius"/>
    </source>
</evidence>
<evidence type="ECO:0000256" key="5">
    <source>
        <dbReference type="ARBA" id="ARBA00023136"/>
    </source>
</evidence>
<keyword evidence="5 6" id="KW-0472">Membrane</keyword>
<reference evidence="7" key="1">
    <citation type="submission" date="2021-04" db="EMBL/GenBank/DDBJ databases">
        <title>Proteiniclasticum sedimins sp. nov., an obligate anaerobic bacterium isolated from anaerobic sludge.</title>
        <authorList>
            <person name="Liu J."/>
        </authorList>
    </citation>
    <scope>NUCLEOTIDE SEQUENCE</scope>
    <source>
        <strain evidence="7">BAD-10</strain>
    </source>
</reference>
<dbReference type="Gene3D" id="3.30.700.10">
    <property type="entry name" value="Glycoprotein, Type 4 Pilin"/>
    <property type="match status" value="1"/>
</dbReference>
<evidence type="ECO:0000256" key="4">
    <source>
        <dbReference type="ARBA" id="ARBA00022989"/>
    </source>
</evidence>
<dbReference type="GO" id="GO:0016020">
    <property type="term" value="C:membrane"/>
    <property type="evidence" value="ECO:0007669"/>
    <property type="project" value="UniProtKB-SubCell"/>
</dbReference>
<comment type="subcellular location">
    <subcellularLocation>
        <location evidence="1">Membrane</location>
        <topology evidence="1">Single-pass membrane protein</topology>
    </subcellularLocation>
</comment>
<keyword evidence="3 6" id="KW-0812">Transmembrane</keyword>
<dbReference type="Proteomes" id="UP000675379">
    <property type="component" value="Unassembled WGS sequence"/>
</dbReference>
<evidence type="ECO:0000313" key="7">
    <source>
        <dbReference type="EMBL" id="MBR0575189.1"/>
    </source>
</evidence>
<keyword evidence="8" id="KW-1185">Reference proteome</keyword>
<evidence type="ECO:0000256" key="2">
    <source>
        <dbReference type="ARBA" id="ARBA00022481"/>
    </source>
</evidence>
<accession>A0A941HPC3</accession>
<dbReference type="Pfam" id="PF07963">
    <property type="entry name" value="N_methyl"/>
    <property type="match status" value="1"/>
</dbReference>
<evidence type="ECO:0000256" key="3">
    <source>
        <dbReference type="ARBA" id="ARBA00022692"/>
    </source>
</evidence>
<proteinExistence type="predicted"/>
<dbReference type="EMBL" id="JAGSCS010000002">
    <property type="protein sequence ID" value="MBR0575189.1"/>
    <property type="molecule type" value="Genomic_DNA"/>
</dbReference>
<feature type="transmembrane region" description="Helical" evidence="6">
    <location>
        <begin position="21"/>
        <end position="44"/>
    </location>
</feature>
<evidence type="ECO:0000313" key="8">
    <source>
        <dbReference type="Proteomes" id="UP000675379"/>
    </source>
</evidence>
<dbReference type="PANTHER" id="PTHR30093:SF44">
    <property type="entry name" value="TYPE II SECRETION SYSTEM CORE PROTEIN G"/>
    <property type="match status" value="1"/>
</dbReference>
<gene>
    <name evidence="7" type="ORF">KCG48_02430</name>
</gene>
<dbReference type="InterPro" id="IPR045584">
    <property type="entry name" value="Pilin-like"/>
</dbReference>
<dbReference type="PROSITE" id="PS00409">
    <property type="entry name" value="PROKAR_NTER_METHYL"/>
    <property type="match status" value="1"/>
</dbReference>
<evidence type="ECO:0000256" key="1">
    <source>
        <dbReference type="ARBA" id="ARBA00004167"/>
    </source>
</evidence>
<keyword evidence="2" id="KW-0488">Methylation</keyword>
<comment type="caution">
    <text evidence="7">The sequence shown here is derived from an EMBL/GenBank/DDBJ whole genome shotgun (WGS) entry which is preliminary data.</text>
</comment>
<dbReference type="NCBIfam" id="TIGR02532">
    <property type="entry name" value="IV_pilin_GFxxxE"/>
    <property type="match status" value="1"/>
</dbReference>